<dbReference type="Pfam" id="PF00196">
    <property type="entry name" value="GerE"/>
    <property type="match status" value="1"/>
</dbReference>
<proteinExistence type="predicted"/>
<keyword evidence="1" id="KW-0805">Transcription regulation</keyword>
<evidence type="ECO:0000256" key="2">
    <source>
        <dbReference type="ARBA" id="ARBA00023125"/>
    </source>
</evidence>
<dbReference type="PANTHER" id="PTHR44688">
    <property type="entry name" value="DNA-BINDING TRANSCRIPTIONAL ACTIVATOR DEVR_DOSR"/>
    <property type="match status" value="1"/>
</dbReference>
<comment type="caution">
    <text evidence="4">Lacks conserved residue(s) required for the propagation of feature annotation.</text>
</comment>
<dbReference type="GO" id="GO:0000160">
    <property type="term" value="P:phosphorelay signal transduction system"/>
    <property type="evidence" value="ECO:0007669"/>
    <property type="project" value="InterPro"/>
</dbReference>
<evidence type="ECO:0000256" key="3">
    <source>
        <dbReference type="ARBA" id="ARBA00023163"/>
    </source>
</evidence>
<dbReference type="InterPro" id="IPR036388">
    <property type="entry name" value="WH-like_DNA-bd_sf"/>
</dbReference>
<keyword evidence="2" id="KW-0238">DNA-binding</keyword>
<sequence>MPETTTLFLIDPDPLARRIVGRIADQMNLDFRNYTSAEDFVEAYTRRTPGCIIAEFRLLGISGIELQNRLVDEGISLPIIFVSAHAEIAFAVRAMKQGAITVLEKPVSEQALWDSIQHALAHAKRVRRMDAKHAAIGMRLAKLTSKERDVFDLLVQGHPNKAIANRLDLSIRTVEARRHHIFRKTGTKSIAQLVRMVVETERRGGDR</sequence>
<accession>A0A5B9MSN7</accession>
<dbReference type="SMART" id="SM00421">
    <property type="entry name" value="HTH_LUXR"/>
    <property type="match status" value="1"/>
</dbReference>
<feature type="domain" description="HTH luxR-type" evidence="5">
    <location>
        <begin position="136"/>
        <end position="201"/>
    </location>
</feature>
<dbReference type="KEGG" id="smam:Mal15_69470"/>
<gene>
    <name evidence="7" type="primary">tdiR_3</name>
    <name evidence="7" type="ORF">Mal15_69470</name>
</gene>
<dbReference type="SUPFAM" id="SSF46894">
    <property type="entry name" value="C-terminal effector domain of the bipartite response regulators"/>
    <property type="match status" value="1"/>
</dbReference>
<dbReference type="PANTHER" id="PTHR44688:SF16">
    <property type="entry name" value="DNA-BINDING TRANSCRIPTIONAL ACTIVATOR DEVR_DOSR"/>
    <property type="match status" value="1"/>
</dbReference>
<dbReference type="InterPro" id="IPR000792">
    <property type="entry name" value="Tscrpt_reg_LuxR_C"/>
</dbReference>
<dbReference type="GO" id="GO:0003677">
    <property type="term" value="F:DNA binding"/>
    <property type="evidence" value="ECO:0007669"/>
    <property type="project" value="UniProtKB-KW"/>
</dbReference>
<dbReference type="PROSITE" id="PS50110">
    <property type="entry name" value="RESPONSE_REGULATORY"/>
    <property type="match status" value="1"/>
</dbReference>
<dbReference type="SMART" id="SM00448">
    <property type="entry name" value="REC"/>
    <property type="match status" value="1"/>
</dbReference>
<organism evidence="7 8">
    <name type="scientific">Stieleria maiorica</name>
    <dbReference type="NCBI Taxonomy" id="2795974"/>
    <lineage>
        <taxon>Bacteria</taxon>
        <taxon>Pseudomonadati</taxon>
        <taxon>Planctomycetota</taxon>
        <taxon>Planctomycetia</taxon>
        <taxon>Pirellulales</taxon>
        <taxon>Pirellulaceae</taxon>
        <taxon>Stieleria</taxon>
    </lineage>
</organism>
<dbReference type="Pfam" id="PF00072">
    <property type="entry name" value="Response_reg"/>
    <property type="match status" value="1"/>
</dbReference>
<dbReference type="Gene3D" id="3.40.50.2300">
    <property type="match status" value="1"/>
</dbReference>
<dbReference type="CDD" id="cd06170">
    <property type="entry name" value="LuxR_C_like"/>
    <property type="match status" value="1"/>
</dbReference>
<feature type="domain" description="Response regulatory" evidence="6">
    <location>
        <begin position="6"/>
        <end position="120"/>
    </location>
</feature>
<dbReference type="AlphaFoldDB" id="A0A5B9MSN7"/>
<dbReference type="EMBL" id="CP036264">
    <property type="protein sequence ID" value="QEG02826.1"/>
    <property type="molecule type" value="Genomic_DNA"/>
</dbReference>
<dbReference type="RefSeq" id="WP_147871710.1">
    <property type="nucleotide sequence ID" value="NZ_CP036264.1"/>
</dbReference>
<evidence type="ECO:0000313" key="7">
    <source>
        <dbReference type="EMBL" id="QEG02826.1"/>
    </source>
</evidence>
<keyword evidence="8" id="KW-1185">Reference proteome</keyword>
<dbReference type="InterPro" id="IPR016032">
    <property type="entry name" value="Sig_transdc_resp-reg_C-effctor"/>
</dbReference>
<dbReference type="PRINTS" id="PR00038">
    <property type="entry name" value="HTHLUXR"/>
</dbReference>
<protein>
    <submittedName>
        <fullName evidence="7">Transcriptional regulatory protein TdiR</fullName>
    </submittedName>
</protein>
<evidence type="ECO:0000313" key="8">
    <source>
        <dbReference type="Proteomes" id="UP000321353"/>
    </source>
</evidence>
<dbReference type="SUPFAM" id="SSF52172">
    <property type="entry name" value="CheY-like"/>
    <property type="match status" value="1"/>
</dbReference>
<dbReference type="PROSITE" id="PS00622">
    <property type="entry name" value="HTH_LUXR_1"/>
    <property type="match status" value="1"/>
</dbReference>
<evidence type="ECO:0000256" key="1">
    <source>
        <dbReference type="ARBA" id="ARBA00023015"/>
    </source>
</evidence>
<evidence type="ECO:0000259" key="6">
    <source>
        <dbReference type="PROSITE" id="PS50110"/>
    </source>
</evidence>
<keyword evidence="3" id="KW-0804">Transcription</keyword>
<dbReference type="Gene3D" id="1.10.10.10">
    <property type="entry name" value="Winged helix-like DNA-binding domain superfamily/Winged helix DNA-binding domain"/>
    <property type="match status" value="1"/>
</dbReference>
<dbReference type="GO" id="GO:0006355">
    <property type="term" value="P:regulation of DNA-templated transcription"/>
    <property type="evidence" value="ECO:0007669"/>
    <property type="project" value="InterPro"/>
</dbReference>
<evidence type="ECO:0000256" key="4">
    <source>
        <dbReference type="PROSITE-ProRule" id="PRU00169"/>
    </source>
</evidence>
<dbReference type="Proteomes" id="UP000321353">
    <property type="component" value="Chromosome"/>
</dbReference>
<dbReference type="InterPro" id="IPR001789">
    <property type="entry name" value="Sig_transdc_resp-reg_receiver"/>
</dbReference>
<dbReference type="PROSITE" id="PS50043">
    <property type="entry name" value="HTH_LUXR_2"/>
    <property type="match status" value="1"/>
</dbReference>
<dbReference type="InterPro" id="IPR011006">
    <property type="entry name" value="CheY-like_superfamily"/>
</dbReference>
<name>A0A5B9MSN7_9BACT</name>
<evidence type="ECO:0000259" key="5">
    <source>
        <dbReference type="PROSITE" id="PS50043"/>
    </source>
</evidence>
<reference evidence="7 8" key="1">
    <citation type="submission" date="2019-02" db="EMBL/GenBank/DDBJ databases">
        <title>Planctomycetal bacteria perform biofilm scaping via a novel small molecule.</title>
        <authorList>
            <person name="Jeske O."/>
            <person name="Boedeker C."/>
            <person name="Wiegand S."/>
            <person name="Breitling P."/>
            <person name="Kallscheuer N."/>
            <person name="Jogler M."/>
            <person name="Rohde M."/>
            <person name="Petersen J."/>
            <person name="Medema M.H."/>
            <person name="Surup F."/>
            <person name="Jogler C."/>
        </authorList>
    </citation>
    <scope>NUCLEOTIDE SEQUENCE [LARGE SCALE GENOMIC DNA]</scope>
    <source>
        <strain evidence="7 8">Mal15</strain>
    </source>
</reference>